<dbReference type="InterPro" id="IPR038488">
    <property type="entry name" value="Integrase_DNA-bd_sf"/>
</dbReference>
<protein>
    <submittedName>
        <fullName evidence="8">Prophage CP4-57 integrase</fullName>
    </submittedName>
</protein>
<dbReference type="InterPro" id="IPR011010">
    <property type="entry name" value="DNA_brk_join_enz"/>
</dbReference>
<evidence type="ECO:0000256" key="1">
    <source>
        <dbReference type="ARBA" id="ARBA00008857"/>
    </source>
</evidence>
<dbReference type="Gene3D" id="3.30.160.390">
    <property type="entry name" value="Integrase, DNA-binding domain"/>
    <property type="match status" value="1"/>
</dbReference>
<dbReference type="RefSeq" id="WP_156529634.1">
    <property type="nucleotide sequence ID" value="NZ_CACRTM010000005.1"/>
</dbReference>
<evidence type="ECO:0000259" key="6">
    <source>
        <dbReference type="PROSITE" id="PS51898"/>
    </source>
</evidence>
<dbReference type="PANTHER" id="PTHR30629:SF6">
    <property type="entry name" value="PROPHAGE INTEGRASE INTA-RELATED"/>
    <property type="match status" value="1"/>
</dbReference>
<dbReference type="InterPro" id="IPR025166">
    <property type="entry name" value="Integrase_DNA_bind_dom"/>
</dbReference>
<dbReference type="GO" id="GO:0003677">
    <property type="term" value="F:DNA binding"/>
    <property type="evidence" value="ECO:0007669"/>
    <property type="project" value="UniProtKB-UniRule"/>
</dbReference>
<proteinExistence type="inferred from homology"/>
<dbReference type="NCBIfam" id="NF007246">
    <property type="entry name" value="PRK09692.1"/>
    <property type="match status" value="1"/>
</dbReference>
<dbReference type="InterPro" id="IPR010998">
    <property type="entry name" value="Integrase_recombinase_N"/>
</dbReference>
<dbReference type="PROSITE" id="PS51900">
    <property type="entry name" value="CB"/>
    <property type="match status" value="1"/>
</dbReference>
<evidence type="ECO:0000256" key="4">
    <source>
        <dbReference type="ARBA" id="ARBA00023172"/>
    </source>
</evidence>
<evidence type="ECO:0000256" key="2">
    <source>
        <dbReference type="ARBA" id="ARBA00022908"/>
    </source>
</evidence>
<organism evidence="8">
    <name type="scientific">Klebsiella oxytoca</name>
    <dbReference type="NCBI Taxonomy" id="571"/>
    <lineage>
        <taxon>Bacteria</taxon>
        <taxon>Pseudomonadati</taxon>
        <taxon>Pseudomonadota</taxon>
        <taxon>Gammaproteobacteria</taxon>
        <taxon>Enterobacterales</taxon>
        <taxon>Enterobacteriaceae</taxon>
        <taxon>Klebsiella/Raoultella group</taxon>
        <taxon>Klebsiella</taxon>
    </lineage>
</organism>
<keyword evidence="3 5" id="KW-0238">DNA-binding</keyword>
<dbReference type="InterPro" id="IPR053876">
    <property type="entry name" value="Phage_int_M"/>
</dbReference>
<comment type="similarity">
    <text evidence="1">Belongs to the 'phage' integrase family.</text>
</comment>
<feature type="domain" description="Core-binding (CB)" evidence="7">
    <location>
        <begin position="105"/>
        <end position="186"/>
    </location>
</feature>
<dbReference type="CDD" id="cd00801">
    <property type="entry name" value="INT_P4_C"/>
    <property type="match status" value="1"/>
</dbReference>
<evidence type="ECO:0000259" key="7">
    <source>
        <dbReference type="PROSITE" id="PS51900"/>
    </source>
</evidence>
<sequence>MARITRPLTNNEILKAKPREKDFTLHDGDGLFLLVKTTGKKLWRFRYQRPNNGSRTNLSLGSYPALTLATARQIRDQHLTTLAQGMDPQQQQELASEQRQIELDSIFSTVAANWFQIKSRSVTEDYAKDIWRSLDKDVFRAIGSIPVQEIKARTLVEALEPIKARGALETVRRLVQRVNEIMIYAVNTGLIDANPASGVGMAFEKPKKQNMPTLRPEELPKLMRSLVMSNLSVPTRCLIEWQLLTLVRPSEASGARWAEIDLNGKLWTIPAERMKAKREHIVPLSQQALDILEVMKPVSAHREHVFPSRNNPKQPMNSQTANAALKRIGYGGKLVAHGLRSIASTALNEQGFSADVIEAALAHSDKNEVRRAYNRSVYLKQRIEMMELWGQQVKKGGIV</sequence>
<dbReference type="Pfam" id="PF22022">
    <property type="entry name" value="Phage_int_M"/>
    <property type="match status" value="1"/>
</dbReference>
<dbReference type="InterPro" id="IPR002104">
    <property type="entry name" value="Integrase_catalytic"/>
</dbReference>
<reference evidence="8" key="1">
    <citation type="submission" date="2019-11" db="EMBL/GenBank/DDBJ databases">
        <authorList>
            <person name="Feng L."/>
        </authorList>
    </citation>
    <scope>NUCLEOTIDE SEQUENCE</scope>
    <source>
        <strain evidence="8">KOxytocaLFYP65</strain>
    </source>
</reference>
<dbReference type="SUPFAM" id="SSF56349">
    <property type="entry name" value="DNA breaking-rejoining enzymes"/>
    <property type="match status" value="1"/>
</dbReference>
<dbReference type="Gene3D" id="1.10.443.10">
    <property type="entry name" value="Intergrase catalytic core"/>
    <property type="match status" value="1"/>
</dbReference>
<dbReference type="EMBL" id="CACRTM010000005">
    <property type="protein sequence ID" value="VYT58677.1"/>
    <property type="molecule type" value="Genomic_DNA"/>
</dbReference>
<accession>A0A6N2XXZ6</accession>
<name>A0A6N2XXZ6_KLEOX</name>
<dbReference type="Pfam" id="PF13356">
    <property type="entry name" value="Arm-DNA-bind_3"/>
    <property type="match status" value="1"/>
</dbReference>
<evidence type="ECO:0000313" key="8">
    <source>
        <dbReference type="EMBL" id="VYT58677.1"/>
    </source>
</evidence>
<keyword evidence="4" id="KW-0233">DNA recombination</keyword>
<dbReference type="Pfam" id="PF00589">
    <property type="entry name" value="Phage_integrase"/>
    <property type="match status" value="1"/>
</dbReference>
<gene>
    <name evidence="8" type="primary">intA_3</name>
    <name evidence="8" type="ORF">KOLFYP65_02153</name>
</gene>
<dbReference type="GO" id="GO:0006310">
    <property type="term" value="P:DNA recombination"/>
    <property type="evidence" value="ECO:0007669"/>
    <property type="project" value="UniProtKB-KW"/>
</dbReference>
<evidence type="ECO:0000256" key="5">
    <source>
        <dbReference type="PROSITE-ProRule" id="PRU01248"/>
    </source>
</evidence>
<dbReference type="GO" id="GO:0015074">
    <property type="term" value="P:DNA integration"/>
    <property type="evidence" value="ECO:0007669"/>
    <property type="project" value="UniProtKB-KW"/>
</dbReference>
<feature type="domain" description="Tyr recombinase" evidence="6">
    <location>
        <begin position="209"/>
        <end position="386"/>
    </location>
</feature>
<dbReference type="PROSITE" id="PS51898">
    <property type="entry name" value="TYR_RECOMBINASE"/>
    <property type="match status" value="1"/>
</dbReference>
<dbReference type="AlphaFoldDB" id="A0A6N2XXZ6"/>
<dbReference type="InterPro" id="IPR050808">
    <property type="entry name" value="Phage_Integrase"/>
</dbReference>
<dbReference type="InterPro" id="IPR044068">
    <property type="entry name" value="CB"/>
</dbReference>
<dbReference type="Gene3D" id="1.10.150.130">
    <property type="match status" value="1"/>
</dbReference>
<evidence type="ECO:0000256" key="3">
    <source>
        <dbReference type="ARBA" id="ARBA00023125"/>
    </source>
</evidence>
<keyword evidence="2" id="KW-0229">DNA integration</keyword>
<dbReference type="InterPro" id="IPR013762">
    <property type="entry name" value="Integrase-like_cat_sf"/>
</dbReference>
<dbReference type="PANTHER" id="PTHR30629">
    <property type="entry name" value="PROPHAGE INTEGRASE"/>
    <property type="match status" value="1"/>
</dbReference>